<dbReference type="Gramene" id="KJB17364">
    <property type="protein sequence ID" value="KJB17364"/>
    <property type="gene ID" value="B456_003G057300"/>
</dbReference>
<dbReference type="OMA" id="QITIDAY"/>
<evidence type="ECO:0000313" key="1">
    <source>
        <dbReference type="EMBL" id="KJB17364.1"/>
    </source>
</evidence>
<dbReference type="AlphaFoldDB" id="A0A0D2QD70"/>
<keyword evidence="2" id="KW-1185">Reference proteome</keyword>
<sequence>MPLEQEIGGVQDIHKLKEVIFDLHYRNAMDVEQILNYPSENESLMESSTDDKITQGIMDLPADDEQDPDDSSVLPHVSPKEAFLPVDTLKNYLIQHEKNITDLIYTLLNVKDEIVFDSYAKKKQITIDAYFSKE</sequence>
<gene>
    <name evidence="1" type="ORF">B456_003G057300</name>
</gene>
<accession>A0A0D2QD70</accession>
<protein>
    <submittedName>
        <fullName evidence="1">Uncharacterized protein</fullName>
    </submittedName>
</protein>
<reference evidence="1 2" key="1">
    <citation type="journal article" date="2012" name="Nature">
        <title>Repeated polyploidization of Gossypium genomes and the evolution of spinnable cotton fibres.</title>
        <authorList>
            <person name="Paterson A.H."/>
            <person name="Wendel J.F."/>
            <person name="Gundlach H."/>
            <person name="Guo H."/>
            <person name="Jenkins J."/>
            <person name="Jin D."/>
            <person name="Llewellyn D."/>
            <person name="Showmaker K.C."/>
            <person name="Shu S."/>
            <person name="Udall J."/>
            <person name="Yoo M.J."/>
            <person name="Byers R."/>
            <person name="Chen W."/>
            <person name="Doron-Faigenboim A."/>
            <person name="Duke M.V."/>
            <person name="Gong L."/>
            <person name="Grimwood J."/>
            <person name="Grover C."/>
            <person name="Grupp K."/>
            <person name="Hu G."/>
            <person name="Lee T.H."/>
            <person name="Li J."/>
            <person name="Lin L."/>
            <person name="Liu T."/>
            <person name="Marler B.S."/>
            <person name="Page J.T."/>
            <person name="Roberts A.W."/>
            <person name="Romanel E."/>
            <person name="Sanders W.S."/>
            <person name="Szadkowski E."/>
            <person name="Tan X."/>
            <person name="Tang H."/>
            <person name="Xu C."/>
            <person name="Wang J."/>
            <person name="Wang Z."/>
            <person name="Zhang D."/>
            <person name="Zhang L."/>
            <person name="Ashrafi H."/>
            <person name="Bedon F."/>
            <person name="Bowers J.E."/>
            <person name="Brubaker C.L."/>
            <person name="Chee P.W."/>
            <person name="Das S."/>
            <person name="Gingle A.R."/>
            <person name="Haigler C.H."/>
            <person name="Harker D."/>
            <person name="Hoffmann L.V."/>
            <person name="Hovav R."/>
            <person name="Jones D.C."/>
            <person name="Lemke C."/>
            <person name="Mansoor S."/>
            <person name="ur Rahman M."/>
            <person name="Rainville L.N."/>
            <person name="Rambani A."/>
            <person name="Reddy U.K."/>
            <person name="Rong J.K."/>
            <person name="Saranga Y."/>
            <person name="Scheffler B.E."/>
            <person name="Scheffler J.A."/>
            <person name="Stelly D.M."/>
            <person name="Triplett B.A."/>
            <person name="Van Deynze A."/>
            <person name="Vaslin M.F."/>
            <person name="Waghmare V.N."/>
            <person name="Walford S.A."/>
            <person name="Wright R.J."/>
            <person name="Zaki E.A."/>
            <person name="Zhang T."/>
            <person name="Dennis E.S."/>
            <person name="Mayer K.F."/>
            <person name="Peterson D.G."/>
            <person name="Rokhsar D.S."/>
            <person name="Wang X."/>
            <person name="Schmutz J."/>
        </authorList>
    </citation>
    <scope>NUCLEOTIDE SEQUENCE [LARGE SCALE GENOMIC DNA]</scope>
</reference>
<name>A0A0D2QD70_GOSRA</name>
<proteinExistence type="predicted"/>
<dbReference type="EMBL" id="CM001742">
    <property type="protein sequence ID" value="KJB17364.1"/>
    <property type="molecule type" value="Genomic_DNA"/>
</dbReference>
<evidence type="ECO:0000313" key="2">
    <source>
        <dbReference type="Proteomes" id="UP000032304"/>
    </source>
</evidence>
<dbReference type="Proteomes" id="UP000032304">
    <property type="component" value="Chromosome 3"/>
</dbReference>
<organism evidence="1 2">
    <name type="scientific">Gossypium raimondii</name>
    <name type="common">Peruvian cotton</name>
    <name type="synonym">Gossypium klotzschianum subsp. raimondii</name>
    <dbReference type="NCBI Taxonomy" id="29730"/>
    <lineage>
        <taxon>Eukaryota</taxon>
        <taxon>Viridiplantae</taxon>
        <taxon>Streptophyta</taxon>
        <taxon>Embryophyta</taxon>
        <taxon>Tracheophyta</taxon>
        <taxon>Spermatophyta</taxon>
        <taxon>Magnoliopsida</taxon>
        <taxon>eudicotyledons</taxon>
        <taxon>Gunneridae</taxon>
        <taxon>Pentapetalae</taxon>
        <taxon>rosids</taxon>
        <taxon>malvids</taxon>
        <taxon>Malvales</taxon>
        <taxon>Malvaceae</taxon>
        <taxon>Malvoideae</taxon>
        <taxon>Gossypium</taxon>
    </lineage>
</organism>